<keyword evidence="5" id="KW-0998">Cell outer membrane</keyword>
<evidence type="ECO:0000256" key="6">
    <source>
        <dbReference type="RuleBase" id="RU004003"/>
    </source>
</evidence>
<name>A0A5C6FRE0_9PLAN</name>
<evidence type="ECO:0000256" key="4">
    <source>
        <dbReference type="ARBA" id="ARBA00023136"/>
    </source>
</evidence>
<comment type="caution">
    <text evidence="10">The sequence shown here is derived from an EMBL/GenBank/DDBJ whole genome shotgun (WGS) entry which is preliminary data.</text>
</comment>
<dbReference type="AlphaFoldDB" id="A0A5C6FRE0"/>
<dbReference type="GO" id="GO:0009279">
    <property type="term" value="C:cell outer membrane"/>
    <property type="evidence" value="ECO:0007669"/>
    <property type="project" value="UniProtKB-SubCell"/>
</dbReference>
<dbReference type="InterPro" id="IPR050810">
    <property type="entry name" value="Bact_Secretion_Sys_Channel"/>
</dbReference>
<feature type="compositionally biased region" description="Polar residues" evidence="8">
    <location>
        <begin position="172"/>
        <end position="197"/>
    </location>
</feature>
<evidence type="ECO:0000259" key="9">
    <source>
        <dbReference type="SMART" id="SM00965"/>
    </source>
</evidence>
<evidence type="ECO:0000256" key="2">
    <source>
        <dbReference type="ARBA" id="ARBA00022448"/>
    </source>
</evidence>
<dbReference type="InterPro" id="IPR004846">
    <property type="entry name" value="T2SS/T3SS_dom"/>
</dbReference>
<evidence type="ECO:0000256" key="3">
    <source>
        <dbReference type="ARBA" id="ARBA00022729"/>
    </source>
</evidence>
<organism evidence="10 11">
    <name type="scientific">Crateriforma conspicua</name>
    <dbReference type="NCBI Taxonomy" id="2527996"/>
    <lineage>
        <taxon>Bacteria</taxon>
        <taxon>Pseudomonadati</taxon>
        <taxon>Planctomycetota</taxon>
        <taxon>Planctomycetia</taxon>
        <taxon>Planctomycetales</taxon>
        <taxon>Planctomycetaceae</taxon>
        <taxon>Crateriforma</taxon>
    </lineage>
</organism>
<keyword evidence="4" id="KW-0472">Membrane</keyword>
<dbReference type="InterPro" id="IPR005644">
    <property type="entry name" value="NolW-like"/>
</dbReference>
<comment type="similarity">
    <text evidence="6">Belongs to the bacterial secretin family.</text>
</comment>
<dbReference type="InterPro" id="IPR038591">
    <property type="entry name" value="NolW-like_sf"/>
</dbReference>
<keyword evidence="3" id="KW-0732">Signal</keyword>
<dbReference type="PRINTS" id="PR00811">
    <property type="entry name" value="BCTERIALGSPD"/>
</dbReference>
<dbReference type="GO" id="GO:0009306">
    <property type="term" value="P:protein secretion"/>
    <property type="evidence" value="ECO:0007669"/>
    <property type="project" value="InterPro"/>
</dbReference>
<feature type="region of interest" description="Disordered" evidence="8">
    <location>
        <begin position="343"/>
        <end position="366"/>
    </location>
</feature>
<sequence>MSQDVRYNTHDNYFFIRPFAMDGNADSHSLDAKDAGNGRRFAAMLRVVGRDGVCDTQHVCGADNVQRPTTDFTKPTGQYSAAAWSIAFSAFCLVICCTPSTKVCGDGLTPLGLRPLTAVPIAPGETPLDSRGRPMLWRPKAKVIRSGDPVSIASAQQDSSSATTFTSSGTSNEANNVPSLGPTQPPGTSATSTTMRPTSVAEALDRRGTVTFRETPLQEVVFLLSDLWQINIVAGESVTGSVSGTFHETPLREVLSAILSASGYGYKQTGNSLIVLPVDQVGTDDPGFVSRTLQIPPSDDPAVVVDAARMLLSERGQMLEVGQQRVLVKDYPDRISQVENLFGNLSPTTPQQTGTSPGPTPSAAPTMAAADVLGTDSNDEIRIFALQYVEAEQMQESLASILGTDVTVAVYIDENRILVRGDSRSVDLARRAIEQLDRPRPQVRITALIYDVGMSEREALGINWSGGRNLGSATRLSALSDLVTPIEDAATTAVDTTTGAVATTTETVLTKSSSFLFGTSGSKLNVEGLIVALDQTEEAKLLANPSITVGDRRQAEIKIVERLPVQTAQQSVGGAVADIEFEDAGITLTVQPRIADDGTIELNVAPEFSTKVGELNGNPIIDSRNASTVVRVANGETFVLGGLRRRRVVESQAGVPYLKDMKFFGKLFRSHDTEIQESELIVFIRPEMITPNHVGLPREQHAARVTDCLLDSVPYATQCPLTPDCRDPNCPNHYPRARVNGGSRELEMIGGYGSTMNPMMHGNPTIISERVISESSVPESTVQSPTTWHPSESPDAIPGEMPMDMESSPEPMLFEPVIVKEPRQ</sequence>
<accession>A0A5C6FRE0</accession>
<evidence type="ECO:0000256" key="1">
    <source>
        <dbReference type="ARBA" id="ARBA00004370"/>
    </source>
</evidence>
<dbReference type="Pfam" id="PF00263">
    <property type="entry name" value="Secretin"/>
    <property type="match status" value="1"/>
</dbReference>
<feature type="compositionally biased region" description="Low complexity" evidence="8">
    <location>
        <begin position="151"/>
        <end position="171"/>
    </location>
</feature>
<evidence type="ECO:0000256" key="5">
    <source>
        <dbReference type="ARBA" id="ARBA00023237"/>
    </source>
</evidence>
<evidence type="ECO:0000256" key="7">
    <source>
        <dbReference type="RuleBase" id="RU004004"/>
    </source>
</evidence>
<evidence type="ECO:0000313" key="10">
    <source>
        <dbReference type="EMBL" id="TWU63128.1"/>
    </source>
</evidence>
<gene>
    <name evidence="10" type="primary">outD_2</name>
    <name evidence="10" type="ORF">V7x_48660</name>
</gene>
<comment type="subcellular location">
    <subcellularLocation>
        <location evidence="7">Cell outer membrane</location>
    </subcellularLocation>
    <subcellularLocation>
        <location evidence="1">Membrane</location>
    </subcellularLocation>
</comment>
<protein>
    <submittedName>
        <fullName evidence="10">Type II secretion system protein D</fullName>
    </submittedName>
</protein>
<dbReference type="EMBL" id="SJPZ01000002">
    <property type="protein sequence ID" value="TWU63128.1"/>
    <property type="molecule type" value="Genomic_DNA"/>
</dbReference>
<feature type="compositionally biased region" description="Polar residues" evidence="8">
    <location>
        <begin position="781"/>
        <end position="790"/>
    </location>
</feature>
<dbReference type="PANTHER" id="PTHR30332">
    <property type="entry name" value="PROBABLE GENERAL SECRETION PATHWAY PROTEIN D"/>
    <property type="match status" value="1"/>
</dbReference>
<dbReference type="InterPro" id="IPR001775">
    <property type="entry name" value="GspD/PilQ"/>
</dbReference>
<proteinExistence type="inferred from homology"/>
<dbReference type="Proteomes" id="UP000316476">
    <property type="component" value="Unassembled WGS sequence"/>
</dbReference>
<dbReference type="GO" id="GO:0015627">
    <property type="term" value="C:type II protein secretion system complex"/>
    <property type="evidence" value="ECO:0007669"/>
    <property type="project" value="TreeGrafter"/>
</dbReference>
<feature type="compositionally biased region" description="Low complexity" evidence="8">
    <location>
        <begin position="798"/>
        <end position="812"/>
    </location>
</feature>
<reference evidence="10 11" key="1">
    <citation type="submission" date="2019-02" db="EMBL/GenBank/DDBJ databases">
        <title>Deep-cultivation of Planctomycetes and their phenomic and genomic characterization uncovers novel biology.</title>
        <authorList>
            <person name="Wiegand S."/>
            <person name="Jogler M."/>
            <person name="Boedeker C."/>
            <person name="Pinto D."/>
            <person name="Vollmers J."/>
            <person name="Rivas-Marin E."/>
            <person name="Kohn T."/>
            <person name="Peeters S.H."/>
            <person name="Heuer A."/>
            <person name="Rast P."/>
            <person name="Oberbeckmann S."/>
            <person name="Bunk B."/>
            <person name="Jeske O."/>
            <person name="Meyerdierks A."/>
            <person name="Storesund J.E."/>
            <person name="Kallscheuer N."/>
            <person name="Luecker S."/>
            <person name="Lage O.M."/>
            <person name="Pohl T."/>
            <person name="Merkel B.J."/>
            <person name="Hornburger P."/>
            <person name="Mueller R.-W."/>
            <person name="Bruemmer F."/>
            <person name="Labrenz M."/>
            <person name="Spormann A.M."/>
            <person name="Op Den Camp H."/>
            <person name="Overmann J."/>
            <person name="Amann R."/>
            <person name="Jetten M.S.M."/>
            <person name="Mascher T."/>
            <person name="Medema M.H."/>
            <person name="Devos D.P."/>
            <person name="Kaster A.-K."/>
            <person name="Ovreas L."/>
            <person name="Rohde M."/>
            <person name="Galperin M.Y."/>
            <person name="Jogler C."/>
        </authorList>
    </citation>
    <scope>NUCLEOTIDE SEQUENCE [LARGE SCALE GENOMIC DNA]</scope>
    <source>
        <strain evidence="10 11">V7</strain>
    </source>
</reference>
<evidence type="ECO:0000256" key="8">
    <source>
        <dbReference type="SAM" id="MobiDB-lite"/>
    </source>
</evidence>
<feature type="region of interest" description="Disordered" evidence="8">
    <location>
        <begin position="151"/>
        <end position="200"/>
    </location>
</feature>
<feature type="compositionally biased region" description="Low complexity" evidence="8">
    <location>
        <begin position="347"/>
        <end position="366"/>
    </location>
</feature>
<dbReference type="Pfam" id="PF03958">
    <property type="entry name" value="Secretin_N"/>
    <property type="match status" value="1"/>
</dbReference>
<dbReference type="RefSeq" id="WP_197138270.1">
    <property type="nucleotide sequence ID" value="NZ_SJPZ01000002.1"/>
</dbReference>
<evidence type="ECO:0000313" key="11">
    <source>
        <dbReference type="Proteomes" id="UP000316476"/>
    </source>
</evidence>
<dbReference type="PANTHER" id="PTHR30332:SF24">
    <property type="entry name" value="SECRETIN GSPD-RELATED"/>
    <property type="match status" value="1"/>
</dbReference>
<feature type="domain" description="Secretin/TonB short N-terminal" evidence="9">
    <location>
        <begin position="230"/>
        <end position="278"/>
    </location>
</feature>
<dbReference type="Gene3D" id="3.30.1370.120">
    <property type="match status" value="1"/>
</dbReference>
<dbReference type="Gene3D" id="3.30.1370.130">
    <property type="match status" value="1"/>
</dbReference>
<dbReference type="InterPro" id="IPR011662">
    <property type="entry name" value="Secretin/TonB_short_N"/>
</dbReference>
<feature type="region of interest" description="Disordered" evidence="8">
    <location>
        <begin position="774"/>
        <end position="824"/>
    </location>
</feature>
<dbReference type="SMART" id="SM00965">
    <property type="entry name" value="STN"/>
    <property type="match status" value="1"/>
</dbReference>
<keyword evidence="2 7" id="KW-0813">Transport</keyword>